<organism evidence="1">
    <name type="scientific">Candidatus Electrothrix aestuarii</name>
    <dbReference type="NCBI Taxonomy" id="3062594"/>
    <lineage>
        <taxon>Bacteria</taxon>
        <taxon>Pseudomonadati</taxon>
        <taxon>Thermodesulfobacteriota</taxon>
        <taxon>Desulfobulbia</taxon>
        <taxon>Desulfobulbales</taxon>
        <taxon>Desulfobulbaceae</taxon>
        <taxon>Candidatus Electrothrix</taxon>
    </lineage>
</organism>
<proteinExistence type="predicted"/>
<reference evidence="1" key="2">
    <citation type="submission" date="2024-06" db="EMBL/GenBank/DDBJ databases">
        <authorList>
            <person name="Plum-Jensen L.E."/>
            <person name="Schramm A."/>
            <person name="Marshall I.P.G."/>
        </authorList>
    </citation>
    <scope>NUCLEOTIDE SEQUENCE</scope>
    <source>
        <strain evidence="1">Rat1</strain>
    </source>
</reference>
<dbReference type="EMBL" id="CP159373">
    <property type="protein sequence ID" value="XCN74534.1"/>
    <property type="molecule type" value="Genomic_DNA"/>
</dbReference>
<dbReference type="AlphaFoldDB" id="A0AAU8LZD6"/>
<name>A0AAU8LZD6_9BACT</name>
<gene>
    <name evidence="1" type="ORF">Q3M24_07255</name>
</gene>
<reference evidence="1" key="1">
    <citation type="journal article" date="2024" name="Syst. Appl. Microbiol.">
        <title>First single-strain enrichments of Electrothrix cable bacteria, description of E. aestuarii sp. nov. and E. rattekaaiensis sp. nov., and proposal of a cable bacteria taxonomy following the rules of the SeqCode.</title>
        <authorList>
            <person name="Plum-Jensen L.E."/>
            <person name="Schramm A."/>
            <person name="Marshall I.P.G."/>
        </authorList>
    </citation>
    <scope>NUCLEOTIDE SEQUENCE</scope>
    <source>
        <strain evidence="1">Rat1</strain>
    </source>
</reference>
<protein>
    <submittedName>
        <fullName evidence="1">Uncharacterized protein</fullName>
    </submittedName>
</protein>
<accession>A0AAU8LZD6</accession>
<evidence type="ECO:0000313" key="1">
    <source>
        <dbReference type="EMBL" id="XCN74534.1"/>
    </source>
</evidence>
<dbReference type="KEGG" id="eaj:Q3M24_07255"/>
<sequence length="152" mass="17863">MEFGIGMEIEEEAFQSGSCIHRFVDNLSEYIRERDYGSGIEHFTIGLVVIRSKPGYEDWFKQRKPLFRKIQKIQIPGQDITEFYNCYSYDIKLSDAEIDRFIESGESAINLFCQKFISSLINFDSPSMKKRDFDLCAFREDVLGFIDSWKFT</sequence>